<dbReference type="AlphaFoldDB" id="A0A8H3HYS8"/>
<dbReference type="OrthoDB" id="6077919at2759"/>
<dbReference type="GO" id="GO:0005634">
    <property type="term" value="C:nucleus"/>
    <property type="evidence" value="ECO:0007669"/>
    <property type="project" value="UniProtKB-SubCell"/>
</dbReference>
<feature type="region of interest" description="Disordered" evidence="8">
    <location>
        <begin position="437"/>
        <end position="521"/>
    </location>
</feature>
<feature type="region of interest" description="Disordered" evidence="8">
    <location>
        <begin position="553"/>
        <end position="573"/>
    </location>
</feature>
<evidence type="ECO:0000256" key="2">
    <source>
        <dbReference type="ARBA" id="ARBA00022723"/>
    </source>
</evidence>
<comment type="subcellular location">
    <subcellularLocation>
        <location evidence="1">Nucleus</location>
    </subcellularLocation>
</comment>
<dbReference type="InterPro" id="IPR050888">
    <property type="entry name" value="ZnF_C2H2-type_TF"/>
</dbReference>
<evidence type="ECO:0000256" key="3">
    <source>
        <dbReference type="ARBA" id="ARBA00022737"/>
    </source>
</evidence>
<feature type="region of interest" description="Disordered" evidence="8">
    <location>
        <begin position="236"/>
        <end position="264"/>
    </location>
</feature>
<feature type="compositionally biased region" description="Polar residues" evidence="8">
    <location>
        <begin position="144"/>
        <end position="170"/>
    </location>
</feature>
<feature type="domain" description="C2H2-type" evidence="9">
    <location>
        <begin position="578"/>
        <end position="605"/>
    </location>
</feature>
<dbReference type="SMART" id="SM00355">
    <property type="entry name" value="ZnF_C2H2"/>
    <property type="match status" value="5"/>
</dbReference>
<dbReference type="Proteomes" id="UP000664521">
    <property type="component" value="Unassembled WGS sequence"/>
</dbReference>
<evidence type="ECO:0000256" key="8">
    <source>
        <dbReference type="SAM" id="MobiDB-lite"/>
    </source>
</evidence>
<dbReference type="Gene3D" id="3.30.160.60">
    <property type="entry name" value="Classic Zinc Finger"/>
    <property type="match status" value="1"/>
</dbReference>
<proteinExistence type="predicted"/>
<evidence type="ECO:0000259" key="9">
    <source>
        <dbReference type="PROSITE" id="PS50157"/>
    </source>
</evidence>
<feature type="compositionally biased region" description="Basic and acidic residues" evidence="8">
    <location>
        <begin position="556"/>
        <end position="565"/>
    </location>
</feature>
<dbReference type="InterPro" id="IPR013087">
    <property type="entry name" value="Znf_C2H2_type"/>
</dbReference>
<feature type="region of interest" description="Disordered" evidence="8">
    <location>
        <begin position="140"/>
        <end position="217"/>
    </location>
</feature>
<feature type="region of interest" description="Disordered" evidence="8">
    <location>
        <begin position="1"/>
        <end position="70"/>
    </location>
</feature>
<reference evidence="10" key="1">
    <citation type="submission" date="2021-03" db="EMBL/GenBank/DDBJ databases">
        <authorList>
            <person name="Tagirdzhanova G."/>
        </authorList>
    </citation>
    <scope>NUCLEOTIDE SEQUENCE</scope>
</reference>
<dbReference type="EMBL" id="CAJPDS010000006">
    <property type="protein sequence ID" value="CAF9908077.1"/>
    <property type="molecule type" value="Genomic_DNA"/>
</dbReference>
<accession>A0A8H3HYS8</accession>
<dbReference type="PANTHER" id="PTHR24406">
    <property type="entry name" value="TRANSCRIPTIONAL REPRESSOR CTCFL-RELATED"/>
    <property type="match status" value="1"/>
</dbReference>
<dbReference type="GO" id="GO:0008270">
    <property type="term" value="F:zinc ion binding"/>
    <property type="evidence" value="ECO:0007669"/>
    <property type="project" value="UniProtKB-KW"/>
</dbReference>
<keyword evidence="6" id="KW-0539">Nucleus</keyword>
<evidence type="ECO:0000256" key="5">
    <source>
        <dbReference type="ARBA" id="ARBA00022833"/>
    </source>
</evidence>
<feature type="compositionally biased region" description="Polar residues" evidence="8">
    <location>
        <begin position="194"/>
        <end position="217"/>
    </location>
</feature>
<feature type="compositionally biased region" description="Polar residues" evidence="8">
    <location>
        <begin position="460"/>
        <end position="470"/>
    </location>
</feature>
<keyword evidence="11" id="KW-1185">Reference proteome</keyword>
<feature type="region of interest" description="Disordered" evidence="8">
    <location>
        <begin position="744"/>
        <end position="828"/>
    </location>
</feature>
<protein>
    <recommendedName>
        <fullName evidence="9">C2H2-type domain-containing protein</fullName>
    </recommendedName>
</protein>
<name>A0A8H3HYS8_9LECA</name>
<keyword evidence="2" id="KW-0479">Metal-binding</keyword>
<evidence type="ECO:0000256" key="1">
    <source>
        <dbReference type="ARBA" id="ARBA00004123"/>
    </source>
</evidence>
<comment type="caution">
    <text evidence="10">The sequence shown here is derived from an EMBL/GenBank/DDBJ whole genome shotgun (WGS) entry which is preliminary data.</text>
</comment>
<gene>
    <name evidence="10" type="ORF">HETSPECPRED_007979</name>
</gene>
<dbReference type="SUPFAM" id="SSF57667">
    <property type="entry name" value="beta-beta-alpha zinc fingers"/>
    <property type="match status" value="1"/>
</dbReference>
<dbReference type="InterPro" id="IPR036236">
    <property type="entry name" value="Znf_C2H2_sf"/>
</dbReference>
<keyword evidence="3" id="KW-0677">Repeat</keyword>
<feature type="compositionally biased region" description="Basic and acidic residues" evidence="8">
    <location>
        <begin position="479"/>
        <end position="491"/>
    </location>
</feature>
<feature type="compositionally biased region" description="Polar residues" evidence="8">
    <location>
        <begin position="251"/>
        <end position="261"/>
    </location>
</feature>
<feature type="compositionally biased region" description="Acidic residues" evidence="8">
    <location>
        <begin position="760"/>
        <end position="776"/>
    </location>
</feature>
<dbReference type="PROSITE" id="PS50157">
    <property type="entry name" value="ZINC_FINGER_C2H2_2"/>
    <property type="match status" value="2"/>
</dbReference>
<evidence type="ECO:0000256" key="4">
    <source>
        <dbReference type="ARBA" id="ARBA00022771"/>
    </source>
</evidence>
<feature type="compositionally biased region" description="Polar residues" evidence="8">
    <location>
        <begin position="493"/>
        <end position="506"/>
    </location>
</feature>
<dbReference type="PROSITE" id="PS00028">
    <property type="entry name" value="ZINC_FINGER_C2H2_1"/>
    <property type="match status" value="2"/>
</dbReference>
<evidence type="ECO:0000256" key="7">
    <source>
        <dbReference type="PROSITE-ProRule" id="PRU00042"/>
    </source>
</evidence>
<keyword evidence="5" id="KW-0862">Zinc</keyword>
<keyword evidence="4 7" id="KW-0863">Zinc-finger</keyword>
<sequence>MTTPLSRQAKSHIAQPEVGLASSMRFSGELTLELSQDPRERRQTPSSDSYMPPGTSMAAMGPPPFPVDPSLDPWNNTSVVPLELDGLLYPGNGLVQLLHERPPLPGASGSTTHSPELHLPAIREARETDSVARWNDDPAGPWTSLRNTGSTGQSIICQPISQRTSPSMNLRNYREPSRSVVSIPTTGRHPGDSTYGSRSFVSNSEGSLDHPNQSQGCPSVAVDFNALHFDQNRSTYRTASTASQEDHFSSVDGSSDTSQRPQAPDTLTCLWENCGHVSKNNSEHKHMKSVHKVAPKNGTDRSYRCAAPNCPKKEKTWPRLDNFRQHCHRLHKNEAIDELVSKSTLIYGSQAYLSQVESEPTSTIESTGQSSLSSDCRRPNYTNLAHLSLMPGKISPADTDRQQTVQIDQLWQGSSSVFQPAAHAFDHGVREYNLSTMDPEMQPTSPSSATSHHDSRLKQDNTLLQVPTTMKRQRTADNLQDRRAPMPEKRYKASSSALTQATMTHHASQERPTEPYSPNAQNPLQEIRNVAKNYSGDSKVVRSSMNRVLTVLAEGGQHDQQKRPDVSNTDAPETKKFVECDQCHKRMARQCDLKKHKKRHERPYGCTFATCSKKFGSKNDWKRHENTRHYQIETWRCNEANPRSQINQCAKVFYRREQFQAHLKEIHFIKDDEVIRDHCKKHRIGRNGQSGFWCGFCKKIVTLKHKGLEAWDERFNHIDKEHFKLGQRIDDHWYPLDKDIPIGSLPSAHEIDSETHNSAADDDGSEEETAGGDDPGDSAHAPQPVEEAVSSSRAQMTRLGPQAPSPWYLQMPGPQQPVTEQKVHQLLP</sequence>
<organism evidence="10 11">
    <name type="scientific">Heterodermia speciosa</name>
    <dbReference type="NCBI Taxonomy" id="116794"/>
    <lineage>
        <taxon>Eukaryota</taxon>
        <taxon>Fungi</taxon>
        <taxon>Dikarya</taxon>
        <taxon>Ascomycota</taxon>
        <taxon>Pezizomycotina</taxon>
        <taxon>Lecanoromycetes</taxon>
        <taxon>OSLEUM clade</taxon>
        <taxon>Lecanoromycetidae</taxon>
        <taxon>Caliciales</taxon>
        <taxon>Physciaceae</taxon>
        <taxon>Heterodermia</taxon>
    </lineage>
</organism>
<evidence type="ECO:0000313" key="10">
    <source>
        <dbReference type="EMBL" id="CAF9908077.1"/>
    </source>
</evidence>
<evidence type="ECO:0000313" key="11">
    <source>
        <dbReference type="Proteomes" id="UP000664521"/>
    </source>
</evidence>
<evidence type="ECO:0000256" key="6">
    <source>
        <dbReference type="ARBA" id="ARBA00023242"/>
    </source>
</evidence>
<feature type="domain" description="C2H2-type" evidence="9">
    <location>
        <begin position="604"/>
        <end position="634"/>
    </location>
</feature>